<dbReference type="EnsemblMetazoa" id="PPA17418.1">
    <property type="protein sequence ID" value="PPA17418.1"/>
    <property type="gene ID" value="WBGene00106972"/>
</dbReference>
<sequence>MRAKRGKGDSLLFLLPIMRFIFVLLALFVAILAQTPASHAGAASVSGHAHNSTGAPHHHGHHHKEGSHEKNEKNEKATTVKAK</sequence>
<feature type="compositionally biased region" description="Low complexity" evidence="1">
    <location>
        <begin position="40"/>
        <end position="50"/>
    </location>
</feature>
<dbReference type="AlphaFoldDB" id="A0A454Y2D6"/>
<feature type="region of interest" description="Disordered" evidence="1">
    <location>
        <begin position="40"/>
        <end position="83"/>
    </location>
</feature>
<evidence type="ECO:0000313" key="2">
    <source>
        <dbReference type="EnsemblMetazoa" id="PPA17418.1"/>
    </source>
</evidence>
<gene>
    <name evidence="2" type="primary">WBGene00106972</name>
</gene>
<proteinExistence type="predicted"/>
<reference evidence="2" key="2">
    <citation type="submission" date="2022-06" db="UniProtKB">
        <authorList>
            <consortium name="EnsemblMetazoa"/>
        </authorList>
    </citation>
    <scope>IDENTIFICATION</scope>
    <source>
        <strain evidence="2">PS312</strain>
    </source>
</reference>
<accession>A0A454Y2D6</accession>
<evidence type="ECO:0000313" key="3">
    <source>
        <dbReference type="Proteomes" id="UP000005239"/>
    </source>
</evidence>
<keyword evidence="3" id="KW-1185">Reference proteome</keyword>
<name>A0A454Y2D6_PRIPA</name>
<accession>A0A8R1UB62</accession>
<dbReference type="Proteomes" id="UP000005239">
    <property type="component" value="Unassembled WGS sequence"/>
</dbReference>
<protein>
    <submittedName>
        <fullName evidence="2">Uncharacterized protein</fullName>
    </submittedName>
</protein>
<feature type="compositionally biased region" description="Basic residues" evidence="1">
    <location>
        <begin position="56"/>
        <end position="65"/>
    </location>
</feature>
<organism evidence="2 3">
    <name type="scientific">Pristionchus pacificus</name>
    <name type="common">Parasitic nematode worm</name>
    <dbReference type="NCBI Taxonomy" id="54126"/>
    <lineage>
        <taxon>Eukaryota</taxon>
        <taxon>Metazoa</taxon>
        <taxon>Ecdysozoa</taxon>
        <taxon>Nematoda</taxon>
        <taxon>Chromadorea</taxon>
        <taxon>Rhabditida</taxon>
        <taxon>Rhabditina</taxon>
        <taxon>Diplogasteromorpha</taxon>
        <taxon>Diplogasteroidea</taxon>
        <taxon>Neodiplogasteridae</taxon>
        <taxon>Pristionchus</taxon>
    </lineage>
</organism>
<feature type="compositionally biased region" description="Basic and acidic residues" evidence="1">
    <location>
        <begin position="66"/>
        <end position="83"/>
    </location>
</feature>
<evidence type="ECO:0000256" key="1">
    <source>
        <dbReference type="SAM" id="MobiDB-lite"/>
    </source>
</evidence>
<reference evidence="3" key="1">
    <citation type="journal article" date="2008" name="Nat. Genet.">
        <title>The Pristionchus pacificus genome provides a unique perspective on nematode lifestyle and parasitism.</title>
        <authorList>
            <person name="Dieterich C."/>
            <person name="Clifton S.W."/>
            <person name="Schuster L.N."/>
            <person name="Chinwalla A."/>
            <person name="Delehaunty K."/>
            <person name="Dinkelacker I."/>
            <person name="Fulton L."/>
            <person name="Fulton R."/>
            <person name="Godfrey J."/>
            <person name="Minx P."/>
            <person name="Mitreva M."/>
            <person name="Roeseler W."/>
            <person name="Tian H."/>
            <person name="Witte H."/>
            <person name="Yang S.P."/>
            <person name="Wilson R.K."/>
            <person name="Sommer R.J."/>
        </authorList>
    </citation>
    <scope>NUCLEOTIDE SEQUENCE [LARGE SCALE GENOMIC DNA]</scope>
    <source>
        <strain evidence="3">PS312</strain>
    </source>
</reference>